<dbReference type="InParanoid" id="A0A0Q3ITI6"/>
<dbReference type="GO" id="GO:0004674">
    <property type="term" value="F:protein serine/threonine kinase activity"/>
    <property type="evidence" value="ECO:0000318"/>
    <property type="project" value="GO_Central"/>
</dbReference>
<dbReference type="PROSITE" id="PS00107">
    <property type="entry name" value="PROTEIN_KINASE_ATP"/>
    <property type="match status" value="1"/>
</dbReference>
<dbReference type="EC" id="2.7.11.23" evidence="2"/>
<dbReference type="Gramene" id="KQK09091">
    <property type="protein sequence ID" value="KQK09091"/>
    <property type="gene ID" value="BRADI_2g46000v3"/>
</dbReference>
<dbReference type="GO" id="GO:0008353">
    <property type="term" value="F:RNA polymerase II CTD heptapeptide repeat kinase activity"/>
    <property type="evidence" value="ECO:0007669"/>
    <property type="project" value="UniProtKB-EC"/>
</dbReference>
<dbReference type="InterPro" id="IPR008271">
    <property type="entry name" value="Ser/Thr_kinase_AS"/>
</dbReference>
<reference evidence="13" key="3">
    <citation type="submission" date="2018-08" db="UniProtKB">
        <authorList>
            <consortium name="EnsemblPlants"/>
        </authorList>
    </citation>
    <scope>IDENTIFICATION</scope>
    <source>
        <strain evidence="13">cv. Bd21</strain>
    </source>
</reference>
<dbReference type="PANTHER" id="PTHR24056:SF190">
    <property type="entry name" value="CYCLIN-DEPENDENT KINASE G-1"/>
    <property type="match status" value="1"/>
</dbReference>
<keyword evidence="5 9" id="KW-0547">Nucleotide-binding</keyword>
<dbReference type="AlphaFoldDB" id="A0A0Q3ITI6"/>
<organism evidence="12">
    <name type="scientific">Brachypodium distachyon</name>
    <name type="common">Purple false brome</name>
    <name type="synonym">Trachynia distachya</name>
    <dbReference type="NCBI Taxonomy" id="15368"/>
    <lineage>
        <taxon>Eukaryota</taxon>
        <taxon>Viridiplantae</taxon>
        <taxon>Streptophyta</taxon>
        <taxon>Embryophyta</taxon>
        <taxon>Tracheophyta</taxon>
        <taxon>Spermatophyta</taxon>
        <taxon>Magnoliopsida</taxon>
        <taxon>Liliopsida</taxon>
        <taxon>Poales</taxon>
        <taxon>Poaceae</taxon>
        <taxon>BOP clade</taxon>
        <taxon>Pooideae</taxon>
        <taxon>Stipodae</taxon>
        <taxon>Brachypodieae</taxon>
        <taxon>Brachypodium</taxon>
    </lineage>
</organism>
<evidence type="ECO:0000256" key="5">
    <source>
        <dbReference type="ARBA" id="ARBA00022741"/>
    </source>
</evidence>
<keyword evidence="4" id="KW-0808">Transferase</keyword>
<dbReference type="InterPro" id="IPR017441">
    <property type="entry name" value="Protein_kinase_ATP_BS"/>
</dbReference>
<dbReference type="InterPro" id="IPR050108">
    <property type="entry name" value="CDK"/>
</dbReference>
<sequence>MSTPVWSTDDYDQMAVLGRGSFGLVVKARHYDTGKRLAIKTLTETTQHGHDELLREAELLLACRGHRAVVQLRAMSVSPDPLKLSAVVMEYVGPILRHVLSKLRRGRPFQESQARSVMRQLLSGAAHMHRKGVIHRDIKPENVLVCLDSVSVKICDLGLAMSLRDSSPPYGRYGTAGYVAPEVLMGKADYDHKVDSWSLGCVMAELLTGRRLFRAGVADDSDQMLRNFPPPGIPIANRLRRVLPEDRLSGQGLHLLSGLLFC</sequence>
<comment type="similarity">
    <text evidence="1">Belongs to the protein kinase superfamily. CMGC Ser/Thr protein kinase family. CDC2/CDKX subfamily.</text>
</comment>
<dbReference type="Gene3D" id="3.30.200.20">
    <property type="entry name" value="Phosphorylase Kinase, domain 1"/>
    <property type="match status" value="1"/>
</dbReference>
<evidence type="ECO:0000313" key="13">
    <source>
        <dbReference type="EnsemblPlants" id="KQK09091"/>
    </source>
</evidence>
<feature type="non-terminal residue" evidence="12">
    <location>
        <position position="262"/>
    </location>
</feature>
<evidence type="ECO:0000313" key="14">
    <source>
        <dbReference type="Proteomes" id="UP000008810"/>
    </source>
</evidence>
<evidence type="ECO:0000256" key="10">
    <source>
        <dbReference type="RuleBase" id="RU000304"/>
    </source>
</evidence>
<dbReference type="GO" id="GO:0005634">
    <property type="term" value="C:nucleus"/>
    <property type="evidence" value="ECO:0000318"/>
    <property type="project" value="GO_Central"/>
</dbReference>
<dbReference type="PROSITE" id="PS50011">
    <property type="entry name" value="PROTEIN_KINASE_DOM"/>
    <property type="match status" value="1"/>
</dbReference>
<dbReference type="EnsemblPlants" id="KQK09091">
    <property type="protein sequence ID" value="KQK09091"/>
    <property type="gene ID" value="BRADI_2g46000v3"/>
</dbReference>
<evidence type="ECO:0000313" key="12">
    <source>
        <dbReference type="EMBL" id="KQK09091.1"/>
    </source>
</evidence>
<reference evidence="12" key="2">
    <citation type="submission" date="2017-06" db="EMBL/GenBank/DDBJ databases">
        <title>WGS assembly of Brachypodium distachyon.</title>
        <authorList>
            <consortium name="The International Brachypodium Initiative"/>
            <person name="Lucas S."/>
            <person name="Harmon-Smith M."/>
            <person name="Lail K."/>
            <person name="Tice H."/>
            <person name="Grimwood J."/>
            <person name="Bruce D."/>
            <person name="Barry K."/>
            <person name="Shu S."/>
            <person name="Lindquist E."/>
            <person name="Wang M."/>
            <person name="Pitluck S."/>
            <person name="Vogel J.P."/>
            <person name="Garvin D.F."/>
            <person name="Mockler T.C."/>
            <person name="Schmutz J."/>
            <person name="Rokhsar D."/>
            <person name="Bevan M.W."/>
        </authorList>
    </citation>
    <scope>NUCLEOTIDE SEQUENCE</scope>
    <source>
        <strain evidence="12">Bd21</strain>
    </source>
</reference>
<dbReference type="SUPFAM" id="SSF56112">
    <property type="entry name" value="Protein kinase-like (PK-like)"/>
    <property type="match status" value="1"/>
</dbReference>
<keyword evidence="6" id="KW-0418">Kinase</keyword>
<evidence type="ECO:0000256" key="7">
    <source>
        <dbReference type="ARBA" id="ARBA00022840"/>
    </source>
</evidence>
<keyword evidence="3" id="KW-0597">Phosphoprotein</keyword>
<evidence type="ECO:0000259" key="11">
    <source>
        <dbReference type="PROSITE" id="PS50011"/>
    </source>
</evidence>
<evidence type="ECO:0000256" key="2">
    <source>
        <dbReference type="ARBA" id="ARBA00012409"/>
    </source>
</evidence>
<keyword evidence="7 9" id="KW-0067">ATP-binding</keyword>
<keyword evidence="14" id="KW-1185">Reference proteome</keyword>
<dbReference type="GO" id="GO:0005524">
    <property type="term" value="F:ATP binding"/>
    <property type="evidence" value="ECO:0007669"/>
    <property type="project" value="UniProtKB-UniRule"/>
</dbReference>
<dbReference type="STRING" id="15368.A0A0Q3ITI6"/>
<accession>A0A0Q3ITI6</accession>
<dbReference type="SMART" id="SM00220">
    <property type="entry name" value="S_TKc"/>
    <property type="match status" value="1"/>
</dbReference>
<protein>
    <recommendedName>
        <fullName evidence="2">[RNA-polymerase]-subunit kinase</fullName>
        <ecNumber evidence="2">2.7.11.23</ecNumber>
    </recommendedName>
</protein>
<evidence type="ECO:0000256" key="1">
    <source>
        <dbReference type="ARBA" id="ARBA00006485"/>
    </source>
</evidence>
<reference evidence="12 13" key="1">
    <citation type="journal article" date="2010" name="Nature">
        <title>Genome sequencing and analysis of the model grass Brachypodium distachyon.</title>
        <authorList>
            <consortium name="International Brachypodium Initiative"/>
        </authorList>
    </citation>
    <scope>NUCLEOTIDE SEQUENCE [LARGE SCALE GENOMIC DNA]</scope>
    <source>
        <strain evidence="12 13">Bd21</strain>
    </source>
</reference>
<comment type="catalytic activity">
    <reaction evidence="8">
        <text>[DNA-directed RNA polymerase] + ATP = phospho-[DNA-directed RNA polymerase] + ADP + H(+)</text>
        <dbReference type="Rhea" id="RHEA:10216"/>
        <dbReference type="Rhea" id="RHEA-COMP:11321"/>
        <dbReference type="Rhea" id="RHEA-COMP:11322"/>
        <dbReference type="ChEBI" id="CHEBI:15378"/>
        <dbReference type="ChEBI" id="CHEBI:30616"/>
        <dbReference type="ChEBI" id="CHEBI:43176"/>
        <dbReference type="ChEBI" id="CHEBI:68546"/>
        <dbReference type="ChEBI" id="CHEBI:456216"/>
        <dbReference type="EC" id="2.7.11.23"/>
    </reaction>
</comment>
<name>A0A0Q3ITI6_BRADI</name>
<dbReference type="PANTHER" id="PTHR24056">
    <property type="entry name" value="CELL DIVISION PROTEIN KINASE"/>
    <property type="match status" value="1"/>
</dbReference>
<proteinExistence type="inferred from homology"/>
<dbReference type="PROSITE" id="PS00108">
    <property type="entry name" value="PROTEIN_KINASE_ST"/>
    <property type="match status" value="1"/>
</dbReference>
<dbReference type="InterPro" id="IPR000719">
    <property type="entry name" value="Prot_kinase_dom"/>
</dbReference>
<dbReference type="OrthoDB" id="1865764at2759"/>
<evidence type="ECO:0000256" key="6">
    <source>
        <dbReference type="ARBA" id="ARBA00022777"/>
    </source>
</evidence>
<dbReference type="Pfam" id="PF00069">
    <property type="entry name" value="Pkinase"/>
    <property type="match status" value="1"/>
</dbReference>
<evidence type="ECO:0000256" key="9">
    <source>
        <dbReference type="PROSITE-ProRule" id="PRU10141"/>
    </source>
</evidence>
<keyword evidence="10" id="KW-0723">Serine/threonine-protein kinase</keyword>
<evidence type="ECO:0000256" key="4">
    <source>
        <dbReference type="ARBA" id="ARBA00022679"/>
    </source>
</evidence>
<feature type="domain" description="Protein kinase" evidence="11">
    <location>
        <begin position="11"/>
        <end position="262"/>
    </location>
</feature>
<gene>
    <name evidence="12" type="ORF">BRADI_2g46000v3</name>
</gene>
<feature type="binding site" evidence="9">
    <location>
        <position position="40"/>
    </location>
    <ligand>
        <name>ATP</name>
        <dbReference type="ChEBI" id="CHEBI:30616"/>
    </ligand>
</feature>
<dbReference type="Proteomes" id="UP000008810">
    <property type="component" value="Chromosome 2"/>
</dbReference>
<evidence type="ECO:0000256" key="3">
    <source>
        <dbReference type="ARBA" id="ARBA00022553"/>
    </source>
</evidence>
<dbReference type="EMBL" id="CM000881">
    <property type="protein sequence ID" value="KQK09091.1"/>
    <property type="molecule type" value="Genomic_DNA"/>
</dbReference>
<dbReference type="Gene3D" id="1.10.510.10">
    <property type="entry name" value="Transferase(Phosphotransferase) domain 1"/>
    <property type="match status" value="1"/>
</dbReference>
<dbReference type="InterPro" id="IPR011009">
    <property type="entry name" value="Kinase-like_dom_sf"/>
</dbReference>
<evidence type="ECO:0000256" key="8">
    <source>
        <dbReference type="ARBA" id="ARBA00049280"/>
    </source>
</evidence>